<dbReference type="EMBL" id="BMOY01000029">
    <property type="protein sequence ID" value="GGJ09469.1"/>
    <property type="molecule type" value="Genomic_DNA"/>
</dbReference>
<dbReference type="Gene3D" id="3.30.70.20">
    <property type="match status" value="1"/>
</dbReference>
<name>A0A917KF18_9BACL</name>
<organism evidence="5 6">
    <name type="scientific">Alicyclobacillus cellulosilyticus</name>
    <dbReference type="NCBI Taxonomy" id="1003997"/>
    <lineage>
        <taxon>Bacteria</taxon>
        <taxon>Bacillati</taxon>
        <taxon>Bacillota</taxon>
        <taxon>Bacilli</taxon>
        <taxon>Bacillales</taxon>
        <taxon>Alicyclobacillaceae</taxon>
        <taxon>Alicyclobacillus</taxon>
    </lineage>
</organism>
<dbReference type="RefSeq" id="WP_188882585.1">
    <property type="nucleotide sequence ID" value="NZ_BMOY01000029.1"/>
</dbReference>
<evidence type="ECO:0000313" key="5">
    <source>
        <dbReference type="EMBL" id="GGJ09469.1"/>
    </source>
</evidence>
<evidence type="ECO:0000313" key="6">
    <source>
        <dbReference type="Proteomes" id="UP000637695"/>
    </source>
</evidence>
<dbReference type="InterPro" id="IPR007160">
    <property type="entry name" value="DUF362"/>
</dbReference>
<evidence type="ECO:0000256" key="1">
    <source>
        <dbReference type="ARBA" id="ARBA00022723"/>
    </source>
</evidence>
<dbReference type="InterPro" id="IPR017896">
    <property type="entry name" value="4Fe4S_Fe-S-bd"/>
</dbReference>
<keyword evidence="2" id="KW-0408">Iron</keyword>
<reference evidence="5" key="1">
    <citation type="journal article" date="2014" name="Int. J. Syst. Evol. Microbiol.">
        <title>Complete genome sequence of Corynebacterium casei LMG S-19264T (=DSM 44701T), isolated from a smear-ripened cheese.</title>
        <authorList>
            <consortium name="US DOE Joint Genome Institute (JGI-PGF)"/>
            <person name="Walter F."/>
            <person name="Albersmeier A."/>
            <person name="Kalinowski J."/>
            <person name="Ruckert C."/>
        </authorList>
    </citation>
    <scope>NUCLEOTIDE SEQUENCE</scope>
    <source>
        <strain evidence="5">JCM 18487</strain>
    </source>
</reference>
<dbReference type="Pfam" id="PF04015">
    <property type="entry name" value="DUF362"/>
    <property type="match status" value="1"/>
</dbReference>
<keyword evidence="3" id="KW-0411">Iron-sulfur</keyword>
<dbReference type="PROSITE" id="PS00198">
    <property type="entry name" value="4FE4S_FER_1"/>
    <property type="match status" value="1"/>
</dbReference>
<accession>A0A917KF18</accession>
<comment type="caution">
    <text evidence="5">The sequence shown here is derived from an EMBL/GenBank/DDBJ whole genome shotgun (WGS) entry which is preliminary data.</text>
</comment>
<dbReference type="Proteomes" id="UP000637695">
    <property type="component" value="Unassembled WGS sequence"/>
</dbReference>
<dbReference type="GO" id="GO:0051536">
    <property type="term" value="F:iron-sulfur cluster binding"/>
    <property type="evidence" value="ECO:0007669"/>
    <property type="project" value="UniProtKB-KW"/>
</dbReference>
<keyword evidence="6" id="KW-1185">Reference proteome</keyword>
<evidence type="ECO:0000256" key="3">
    <source>
        <dbReference type="ARBA" id="ARBA00023014"/>
    </source>
</evidence>
<keyword evidence="1" id="KW-0479">Metal-binding</keyword>
<gene>
    <name evidence="5" type="ORF">GCM10010885_18210</name>
</gene>
<feature type="domain" description="4Fe-4S ferredoxin-type" evidence="4">
    <location>
        <begin position="181"/>
        <end position="213"/>
    </location>
</feature>
<protein>
    <submittedName>
        <fullName evidence="5">4Fe-4S ferredoxin</fullName>
    </submittedName>
</protein>
<feature type="domain" description="4Fe-4S ferredoxin-type" evidence="4">
    <location>
        <begin position="216"/>
        <end position="245"/>
    </location>
</feature>
<proteinExistence type="predicted"/>
<dbReference type="GO" id="GO:0046872">
    <property type="term" value="F:metal ion binding"/>
    <property type="evidence" value="ECO:0007669"/>
    <property type="project" value="UniProtKB-KW"/>
</dbReference>
<dbReference type="InterPro" id="IPR017900">
    <property type="entry name" value="4Fe4S_Fe_S_CS"/>
</dbReference>
<sequence>MGAKVFFAPAKVKRMHQAYSLPAKLDRILREQVDLRRIVGGKRTVIKVHLGEERIFTTVHPVLVRQVVSLVKEAGGQPIVVHSWGAVDAATRGYSAETLGCPVLPMNGTTEKYYYPHPLPTDYPYLKEVYVSGEIQDAEAMVVITHVKGHGNTGMGAALKNVGIGMLAGPSRSWIHQQVAQIPYWNAEACGSKQPCNTCLESCPVEAIHWGGSNKDELHIDFHKCTFCNKCVEVCPANALALNADELYGSFQRAMALAAREVLSTFEPGHVLYLNYLLNITPWCDCHGFSTPSITKDVGVLVSEDPVAIDQASFDLLKDAELFEDMIPEDFQTQFEGSIFQRFLGTAKDPEFQIREAAKLGLGSREYELVNVDDVLQPKEAELVAGH</sequence>
<evidence type="ECO:0000256" key="2">
    <source>
        <dbReference type="ARBA" id="ARBA00023004"/>
    </source>
</evidence>
<dbReference type="PROSITE" id="PS51379">
    <property type="entry name" value="4FE4S_FER_2"/>
    <property type="match status" value="2"/>
</dbReference>
<dbReference type="Pfam" id="PF12838">
    <property type="entry name" value="Fer4_7"/>
    <property type="match status" value="1"/>
</dbReference>
<dbReference type="AlphaFoldDB" id="A0A917KF18"/>
<evidence type="ECO:0000259" key="4">
    <source>
        <dbReference type="PROSITE" id="PS51379"/>
    </source>
</evidence>
<dbReference type="SUPFAM" id="SSF54862">
    <property type="entry name" value="4Fe-4S ferredoxins"/>
    <property type="match status" value="1"/>
</dbReference>
<reference evidence="5" key="2">
    <citation type="submission" date="2020-09" db="EMBL/GenBank/DDBJ databases">
        <authorList>
            <person name="Sun Q."/>
            <person name="Ohkuma M."/>
        </authorList>
    </citation>
    <scope>NUCLEOTIDE SEQUENCE</scope>
    <source>
        <strain evidence="5">JCM 18487</strain>
    </source>
</reference>